<dbReference type="Gene3D" id="3.90.245.10">
    <property type="entry name" value="Ribonucleoside hydrolase-like"/>
    <property type="match status" value="1"/>
</dbReference>
<dbReference type="SUPFAM" id="SSF53590">
    <property type="entry name" value="Nucleoside hydrolase"/>
    <property type="match status" value="1"/>
</dbReference>
<dbReference type="Pfam" id="PF01156">
    <property type="entry name" value="IU_nuc_hydro"/>
    <property type="match status" value="1"/>
</dbReference>
<sequence length="342" mass="35802">MRTVLLTVVLVIAGLAAPAAPSAAPRPVPVIYDSDLDVDDASTLAYLCVQHQERRIDLRAVTITNNGFGTPGRARQHAHSVLRQCGLPDVPVADGSGTGVHPAPAATVRDMETVLTDALGDAGQTPPPAKLTAAHLIRKTLATTTTKVTVLSTGPLSNLATALPAGSPLIRQVRDVHVMGGAVHVGGNLFGEALPGFDNSQELNIWLDPPAAREVFRALPVTLTPLDATDSVPITQAYVDRIGAEGTTVSARVVHAIMTHPIMRDGIALGWFFWWDALAAVFAFGDDGVVTEVTRVRLVVIQDGPSSGRTAPDPRGDPVTVALGADGGRFEQVFLDGLNGRG</sequence>
<reference evidence="6" key="1">
    <citation type="journal article" date="2019" name="Int. J. Syst. Evol. Microbiol.">
        <title>The Global Catalogue of Microorganisms (GCM) 10K type strain sequencing project: providing services to taxonomists for standard genome sequencing and annotation.</title>
        <authorList>
            <consortium name="The Broad Institute Genomics Platform"/>
            <consortium name="The Broad Institute Genome Sequencing Center for Infectious Disease"/>
            <person name="Wu L."/>
            <person name="Ma J."/>
        </authorList>
    </citation>
    <scope>NUCLEOTIDE SEQUENCE [LARGE SCALE GENOMIC DNA]</scope>
    <source>
        <strain evidence="6">JCM 17017</strain>
    </source>
</reference>
<dbReference type="RefSeq" id="WP_237334665.1">
    <property type="nucleotide sequence ID" value="NZ_BAABCM010000001.1"/>
</dbReference>
<dbReference type="GO" id="GO:0016787">
    <property type="term" value="F:hydrolase activity"/>
    <property type="evidence" value="ECO:0007669"/>
    <property type="project" value="UniProtKB-KW"/>
</dbReference>
<keyword evidence="2" id="KW-0326">Glycosidase</keyword>
<feature type="chain" id="PRO_5046810776" evidence="3">
    <location>
        <begin position="20"/>
        <end position="342"/>
    </location>
</feature>
<dbReference type="InterPro" id="IPR023186">
    <property type="entry name" value="IUNH"/>
</dbReference>
<keyword evidence="1 5" id="KW-0378">Hydrolase</keyword>
<evidence type="ECO:0000256" key="2">
    <source>
        <dbReference type="ARBA" id="ARBA00023295"/>
    </source>
</evidence>
<feature type="domain" description="Inosine/uridine-preferring nucleoside hydrolase" evidence="4">
    <location>
        <begin position="30"/>
        <end position="331"/>
    </location>
</feature>
<dbReference type="InterPro" id="IPR036452">
    <property type="entry name" value="Ribo_hydro-like"/>
</dbReference>
<evidence type="ECO:0000256" key="3">
    <source>
        <dbReference type="SAM" id="SignalP"/>
    </source>
</evidence>
<evidence type="ECO:0000256" key="1">
    <source>
        <dbReference type="ARBA" id="ARBA00022801"/>
    </source>
</evidence>
<protein>
    <submittedName>
        <fullName evidence="5">Nucleoside hydrolase</fullName>
    </submittedName>
</protein>
<dbReference type="PANTHER" id="PTHR12304:SF46">
    <property type="entry name" value="INOSINE-ADENOSINE-GUANOSINE-NUCLEOSIDE HYDROLASE"/>
    <property type="match status" value="1"/>
</dbReference>
<organism evidence="5 6">
    <name type="scientific">Amycolatopsis tucumanensis</name>
    <dbReference type="NCBI Taxonomy" id="401106"/>
    <lineage>
        <taxon>Bacteria</taxon>
        <taxon>Bacillati</taxon>
        <taxon>Actinomycetota</taxon>
        <taxon>Actinomycetes</taxon>
        <taxon>Pseudonocardiales</taxon>
        <taxon>Pseudonocardiaceae</taxon>
        <taxon>Amycolatopsis</taxon>
    </lineage>
</organism>
<dbReference type="EMBL" id="BAABCM010000001">
    <property type="protein sequence ID" value="GAA3796094.1"/>
    <property type="molecule type" value="Genomic_DNA"/>
</dbReference>
<dbReference type="InterPro" id="IPR001910">
    <property type="entry name" value="Inosine/uridine_hydrolase_dom"/>
</dbReference>
<gene>
    <name evidence="5" type="ORF">GCM10022380_11520</name>
</gene>
<keyword evidence="6" id="KW-1185">Reference proteome</keyword>
<comment type="caution">
    <text evidence="5">The sequence shown here is derived from an EMBL/GenBank/DDBJ whole genome shotgun (WGS) entry which is preliminary data.</text>
</comment>
<dbReference type="PANTHER" id="PTHR12304">
    <property type="entry name" value="INOSINE-URIDINE PREFERRING NUCLEOSIDE HYDROLASE"/>
    <property type="match status" value="1"/>
</dbReference>
<evidence type="ECO:0000313" key="6">
    <source>
        <dbReference type="Proteomes" id="UP001501624"/>
    </source>
</evidence>
<proteinExistence type="predicted"/>
<feature type="signal peptide" evidence="3">
    <location>
        <begin position="1"/>
        <end position="19"/>
    </location>
</feature>
<accession>A0ABP7HKE0</accession>
<dbReference type="Proteomes" id="UP001501624">
    <property type="component" value="Unassembled WGS sequence"/>
</dbReference>
<name>A0ABP7HKE0_9PSEU</name>
<evidence type="ECO:0000259" key="4">
    <source>
        <dbReference type="Pfam" id="PF01156"/>
    </source>
</evidence>
<evidence type="ECO:0000313" key="5">
    <source>
        <dbReference type="EMBL" id="GAA3796094.1"/>
    </source>
</evidence>
<keyword evidence="3" id="KW-0732">Signal</keyword>